<accession>U5Y502</accession>
<name>U5Y502_PHYRM</name>
<evidence type="ECO:0000259" key="3">
    <source>
        <dbReference type="Pfam" id="PF18488"/>
    </source>
</evidence>
<dbReference type="AlphaFoldDB" id="U5Y502"/>
<gene>
    <name evidence="4" type="primary">Avh244</name>
</gene>
<evidence type="ECO:0000313" key="4">
    <source>
        <dbReference type="EMBL" id="AGZ84881.1"/>
    </source>
</evidence>
<dbReference type="VEuPathDB" id="FungiDB:KRP22_772"/>
<dbReference type="InterPro" id="IPR040691">
    <property type="entry name" value="PexRD2_WYL"/>
</dbReference>
<sequence>MRLSHIFVVIAATFLLASATPTDSNQAKISQASLPEGPSQRLLRTHPTTYEDDDSEERGDPPTMLEKLNFKLMKRAGKTADDYAEELGIAAAMREVQRTGRGVLELQLTQAYADYIKYFNYLKSKKKK</sequence>
<dbReference type="Pfam" id="PF18488">
    <property type="entry name" value="WYL_3"/>
    <property type="match status" value="1"/>
</dbReference>
<feature type="signal peptide" evidence="2">
    <location>
        <begin position="1"/>
        <end position="19"/>
    </location>
</feature>
<keyword evidence="2" id="KW-0732">Signal</keyword>
<feature type="chain" id="PRO_5042526221" evidence="2">
    <location>
        <begin position="20"/>
        <end position="128"/>
    </location>
</feature>
<dbReference type="VEuPathDB" id="FungiDB:KRP23_5239"/>
<evidence type="ECO:0000256" key="2">
    <source>
        <dbReference type="SAM" id="SignalP"/>
    </source>
</evidence>
<feature type="region of interest" description="Disordered" evidence="1">
    <location>
        <begin position="23"/>
        <end position="63"/>
    </location>
</feature>
<reference evidence="4" key="1">
    <citation type="journal article" date="2013" name="PLoS ONE">
        <title>Evolution of RXLR-Class Effectors in the Oomycete Plant Pathogen Phytophthora ramorum.</title>
        <authorList>
            <person name="Goss E.M."/>
            <person name="Press C.M."/>
            <person name="Grunwald N.J."/>
        </authorList>
    </citation>
    <scope>NUCLEOTIDE SEQUENCE</scope>
    <source>
        <strain evidence="4">Wsda3765</strain>
    </source>
</reference>
<feature type="domain" description="PexRD2 WYL" evidence="3">
    <location>
        <begin position="65"/>
        <end position="125"/>
    </location>
</feature>
<organism evidence="4">
    <name type="scientific">Phytophthora ramorum</name>
    <name type="common">Sudden oak death agent</name>
    <dbReference type="NCBI Taxonomy" id="164328"/>
    <lineage>
        <taxon>Eukaryota</taxon>
        <taxon>Sar</taxon>
        <taxon>Stramenopiles</taxon>
        <taxon>Oomycota</taxon>
        <taxon>Peronosporomycetes</taxon>
        <taxon>Peronosporales</taxon>
        <taxon>Peronosporaceae</taxon>
        <taxon>Phytophthora</taxon>
    </lineage>
</organism>
<dbReference type="Gene3D" id="1.10.10.2470">
    <property type="match status" value="1"/>
</dbReference>
<evidence type="ECO:0000256" key="1">
    <source>
        <dbReference type="SAM" id="MobiDB-lite"/>
    </source>
</evidence>
<proteinExistence type="predicted"/>
<feature type="compositionally biased region" description="Polar residues" evidence="1">
    <location>
        <begin position="23"/>
        <end position="33"/>
    </location>
</feature>
<protein>
    <submittedName>
        <fullName evidence="4">RXLR-class effector Avh244</fullName>
    </submittedName>
</protein>
<dbReference type="EMBL" id="KF273376">
    <property type="protein sequence ID" value="AGZ84881.1"/>
    <property type="molecule type" value="Genomic_DNA"/>
</dbReference>